<evidence type="ECO:0000256" key="5">
    <source>
        <dbReference type="ARBA" id="ARBA00023136"/>
    </source>
</evidence>
<evidence type="ECO:0000256" key="4">
    <source>
        <dbReference type="ARBA" id="ARBA00022989"/>
    </source>
</evidence>
<dbReference type="SUPFAM" id="SSF103481">
    <property type="entry name" value="Multidrug resistance efflux transporter EmrE"/>
    <property type="match status" value="2"/>
</dbReference>
<organism evidence="9 10">
    <name type="scientific">Acinetobacter chinensis</name>
    <dbReference type="NCBI Taxonomy" id="2004650"/>
    <lineage>
        <taxon>Bacteria</taxon>
        <taxon>Pseudomonadati</taxon>
        <taxon>Pseudomonadota</taxon>
        <taxon>Gammaproteobacteria</taxon>
        <taxon>Moraxellales</taxon>
        <taxon>Moraxellaceae</taxon>
        <taxon>Acinetobacter</taxon>
    </lineage>
</organism>
<evidence type="ECO:0000256" key="1">
    <source>
        <dbReference type="ARBA" id="ARBA00004141"/>
    </source>
</evidence>
<feature type="transmembrane region" description="Helical" evidence="7">
    <location>
        <begin position="91"/>
        <end position="112"/>
    </location>
</feature>
<feature type="transmembrane region" description="Helical" evidence="7">
    <location>
        <begin position="146"/>
        <end position="165"/>
    </location>
</feature>
<feature type="transmembrane region" description="Helical" evidence="7">
    <location>
        <begin position="171"/>
        <end position="194"/>
    </location>
</feature>
<feature type="transmembrane region" description="Helical" evidence="7">
    <location>
        <begin position="238"/>
        <end position="261"/>
    </location>
</feature>
<evidence type="ECO:0000256" key="6">
    <source>
        <dbReference type="SAM" id="MobiDB-lite"/>
    </source>
</evidence>
<feature type="transmembrane region" description="Helical" evidence="7">
    <location>
        <begin position="268"/>
        <end position="286"/>
    </location>
</feature>
<gene>
    <name evidence="9" type="ORF">CDG60_13380</name>
</gene>
<feature type="domain" description="EamA" evidence="8">
    <location>
        <begin position="35"/>
        <end position="162"/>
    </location>
</feature>
<dbReference type="GO" id="GO:0016020">
    <property type="term" value="C:membrane"/>
    <property type="evidence" value="ECO:0007669"/>
    <property type="project" value="UniProtKB-SubCell"/>
</dbReference>
<keyword evidence="4 7" id="KW-1133">Transmembrane helix</keyword>
<dbReference type="AlphaFoldDB" id="A0A3B7M4P5"/>
<feature type="transmembrane region" description="Helical" evidence="7">
    <location>
        <begin position="31"/>
        <end position="52"/>
    </location>
</feature>
<accession>A0A3B7M4P5</accession>
<feature type="region of interest" description="Disordered" evidence="6">
    <location>
        <begin position="1"/>
        <end position="22"/>
    </location>
</feature>
<feature type="domain" description="EamA" evidence="8">
    <location>
        <begin position="176"/>
        <end position="309"/>
    </location>
</feature>
<evidence type="ECO:0000256" key="3">
    <source>
        <dbReference type="ARBA" id="ARBA00022692"/>
    </source>
</evidence>
<feature type="transmembrane region" description="Helical" evidence="7">
    <location>
        <begin position="206"/>
        <end position="226"/>
    </location>
</feature>
<evidence type="ECO:0000313" key="9">
    <source>
        <dbReference type="EMBL" id="AXY57469.1"/>
    </source>
</evidence>
<keyword evidence="3 7" id="KW-0812">Transmembrane</keyword>
<evidence type="ECO:0000256" key="2">
    <source>
        <dbReference type="ARBA" id="ARBA00007362"/>
    </source>
</evidence>
<dbReference type="KEGG" id="achi:CDG60_13380"/>
<dbReference type="PANTHER" id="PTHR32322:SF2">
    <property type="entry name" value="EAMA DOMAIN-CONTAINING PROTEIN"/>
    <property type="match status" value="1"/>
</dbReference>
<dbReference type="InterPro" id="IPR050638">
    <property type="entry name" value="AA-Vitamin_Transporters"/>
</dbReference>
<reference evidence="10" key="1">
    <citation type="submission" date="2018-09" db="EMBL/GenBank/DDBJ databases">
        <title>The complete genome of Acinetobacter sp. strain WCHAc010005.</title>
        <authorList>
            <person name="Hu Y."/>
            <person name="Long H."/>
            <person name="Feng Y."/>
            <person name="Zong Z."/>
        </authorList>
    </citation>
    <scope>NUCLEOTIDE SEQUENCE [LARGE SCALE GENOMIC DNA]</scope>
    <source>
        <strain evidence="10">WCHAc010005</strain>
    </source>
</reference>
<sequence>MNHNVNTENSPPPQCSPATAPSAVRSSRPAVVGQFITVILIWSLTPLAAVWTVHEIHWVWGLFFRFSLALLFALPLLLYFRQKLPIHRQALLCYASGAIGLVGSMAFCYMGAQYVSSGLISIIYGLAPLLTGLIGFWFMKQSRLSSLQWIGLILGFMGLYFSLGLQQSNGQLHVVGVLLEIVAMLLYIVSALAVKATGDGIHPVSQMMGTTLTSWLVFLLILPFFADSFPSALPSMKALTALLYSALFSSVLAFICYYQLLKNIQTSTLMLTTILTPVIATLWGAVLNAEPFCLHSVLGLALLCMGLTLYAKKSFRTSPV</sequence>
<comment type="similarity">
    <text evidence="2">Belongs to the EamA transporter family.</text>
</comment>
<feature type="transmembrane region" description="Helical" evidence="7">
    <location>
        <begin position="292"/>
        <end position="311"/>
    </location>
</feature>
<protein>
    <submittedName>
        <fullName evidence="9">DMT family transporter</fullName>
    </submittedName>
</protein>
<dbReference type="RefSeq" id="WP_087511952.1">
    <property type="nucleotide sequence ID" value="NZ_CP032134.1"/>
</dbReference>
<keyword evidence="5 7" id="KW-0472">Membrane</keyword>
<proteinExistence type="inferred from homology"/>
<feature type="transmembrane region" description="Helical" evidence="7">
    <location>
        <begin position="118"/>
        <end position="139"/>
    </location>
</feature>
<evidence type="ECO:0000259" key="8">
    <source>
        <dbReference type="Pfam" id="PF00892"/>
    </source>
</evidence>
<name>A0A3B7M4P5_9GAMM</name>
<evidence type="ECO:0000256" key="7">
    <source>
        <dbReference type="SAM" id="Phobius"/>
    </source>
</evidence>
<dbReference type="Proteomes" id="UP000263753">
    <property type="component" value="Chromosome"/>
</dbReference>
<dbReference type="InterPro" id="IPR000620">
    <property type="entry name" value="EamA_dom"/>
</dbReference>
<feature type="transmembrane region" description="Helical" evidence="7">
    <location>
        <begin position="58"/>
        <end position="79"/>
    </location>
</feature>
<comment type="subcellular location">
    <subcellularLocation>
        <location evidence="1">Membrane</location>
        <topology evidence="1">Multi-pass membrane protein</topology>
    </subcellularLocation>
</comment>
<dbReference type="PANTHER" id="PTHR32322">
    <property type="entry name" value="INNER MEMBRANE TRANSPORTER"/>
    <property type="match status" value="1"/>
</dbReference>
<dbReference type="InterPro" id="IPR037185">
    <property type="entry name" value="EmrE-like"/>
</dbReference>
<evidence type="ECO:0000313" key="10">
    <source>
        <dbReference type="Proteomes" id="UP000263753"/>
    </source>
</evidence>
<dbReference type="Pfam" id="PF00892">
    <property type="entry name" value="EamA"/>
    <property type="match status" value="2"/>
</dbReference>
<dbReference type="EMBL" id="CP032134">
    <property type="protein sequence ID" value="AXY57469.1"/>
    <property type="molecule type" value="Genomic_DNA"/>
</dbReference>